<dbReference type="InterPro" id="IPR024395">
    <property type="entry name" value="CLASP_N_dom"/>
</dbReference>
<dbReference type="InterPro" id="IPR011989">
    <property type="entry name" value="ARM-like"/>
</dbReference>
<evidence type="ECO:0000259" key="8">
    <source>
        <dbReference type="SMART" id="SM01349"/>
    </source>
</evidence>
<evidence type="ECO:0000256" key="7">
    <source>
        <dbReference type="SAM" id="MobiDB-lite"/>
    </source>
</evidence>
<feature type="compositionally biased region" description="Low complexity" evidence="7">
    <location>
        <begin position="272"/>
        <end position="281"/>
    </location>
</feature>
<feature type="region of interest" description="Disordered" evidence="7">
    <location>
        <begin position="803"/>
        <end position="829"/>
    </location>
</feature>
<feature type="compositionally biased region" description="Basic and acidic residues" evidence="7">
    <location>
        <begin position="1192"/>
        <end position="1219"/>
    </location>
</feature>
<feature type="compositionally biased region" description="Polar residues" evidence="7">
    <location>
        <begin position="716"/>
        <end position="737"/>
    </location>
</feature>
<feature type="compositionally biased region" description="Polar residues" evidence="7">
    <location>
        <begin position="629"/>
        <end position="641"/>
    </location>
</feature>
<feature type="compositionally biased region" description="Low complexity" evidence="7">
    <location>
        <begin position="614"/>
        <end position="627"/>
    </location>
</feature>
<keyword evidence="2" id="KW-0963">Cytoplasm</keyword>
<dbReference type="PANTHER" id="PTHR21567:SF30">
    <property type="entry name" value="CLIP-ASSOCIATING PROTEIN 2"/>
    <property type="match status" value="1"/>
</dbReference>
<dbReference type="PANTHER" id="PTHR21567">
    <property type="entry name" value="CLASP"/>
    <property type="match status" value="1"/>
</dbReference>
<organism evidence="9 10">
    <name type="scientific">Betta splendens</name>
    <name type="common">Siamese fighting fish</name>
    <dbReference type="NCBI Taxonomy" id="158456"/>
    <lineage>
        <taxon>Eukaryota</taxon>
        <taxon>Metazoa</taxon>
        <taxon>Chordata</taxon>
        <taxon>Craniata</taxon>
        <taxon>Vertebrata</taxon>
        <taxon>Euteleostomi</taxon>
        <taxon>Actinopterygii</taxon>
        <taxon>Neopterygii</taxon>
        <taxon>Teleostei</taxon>
        <taxon>Neoteleostei</taxon>
        <taxon>Acanthomorphata</taxon>
        <taxon>Anabantaria</taxon>
        <taxon>Anabantiformes</taxon>
        <taxon>Anabantoidei</taxon>
        <taxon>Osphronemidae</taxon>
        <taxon>Betta</taxon>
    </lineage>
</organism>
<dbReference type="FunFam" id="1.25.10.10:FF:000001">
    <property type="entry name" value="CLIP-associating protein 1 isoform 2"/>
    <property type="match status" value="1"/>
</dbReference>
<feature type="compositionally biased region" description="Polar residues" evidence="7">
    <location>
        <begin position="1067"/>
        <end position="1076"/>
    </location>
</feature>
<dbReference type="GO" id="GO:0005815">
    <property type="term" value="C:microtubule organizing center"/>
    <property type="evidence" value="ECO:0007669"/>
    <property type="project" value="TreeGrafter"/>
</dbReference>
<keyword evidence="6" id="KW-0175">Coiled coil</keyword>
<dbReference type="GO" id="GO:0000776">
    <property type="term" value="C:kinetochore"/>
    <property type="evidence" value="ECO:0007669"/>
    <property type="project" value="TreeGrafter"/>
</dbReference>
<feature type="repeat" description="HEAT" evidence="5">
    <location>
        <begin position="169"/>
        <end position="207"/>
    </location>
</feature>
<feature type="domain" description="TOG" evidence="8">
    <location>
        <begin position="831"/>
        <end position="1069"/>
    </location>
</feature>
<dbReference type="GO" id="GO:0031110">
    <property type="term" value="P:regulation of microtubule polymerization or depolymerization"/>
    <property type="evidence" value="ECO:0007669"/>
    <property type="project" value="UniProtKB-ARBA"/>
</dbReference>
<dbReference type="Gene3D" id="1.25.10.10">
    <property type="entry name" value="Leucine-rich Repeat Variant"/>
    <property type="match status" value="4"/>
</dbReference>
<keyword evidence="4" id="KW-0206">Cytoskeleton</keyword>
<evidence type="ECO:0000256" key="5">
    <source>
        <dbReference type="PROSITE-ProRule" id="PRU00103"/>
    </source>
</evidence>
<evidence type="ECO:0000256" key="1">
    <source>
        <dbReference type="ARBA" id="ARBA00004245"/>
    </source>
</evidence>
<dbReference type="GO" id="GO:0045180">
    <property type="term" value="C:basal cortex"/>
    <property type="evidence" value="ECO:0007669"/>
    <property type="project" value="TreeGrafter"/>
</dbReference>
<feature type="domain" description="TOG" evidence="8">
    <location>
        <begin position="317"/>
        <end position="547"/>
    </location>
</feature>
<feature type="compositionally biased region" description="Low complexity" evidence="7">
    <location>
        <begin position="810"/>
        <end position="824"/>
    </location>
</feature>
<evidence type="ECO:0000256" key="6">
    <source>
        <dbReference type="SAM" id="Coils"/>
    </source>
</evidence>
<feature type="region of interest" description="Disordered" evidence="7">
    <location>
        <begin position="541"/>
        <end position="737"/>
    </location>
</feature>
<evidence type="ECO:0000256" key="3">
    <source>
        <dbReference type="ARBA" id="ARBA00022737"/>
    </source>
</evidence>
<feature type="domain" description="TOG" evidence="8">
    <location>
        <begin position="1213"/>
        <end position="1452"/>
    </location>
</feature>
<dbReference type="GO" id="GO:0005876">
    <property type="term" value="C:spindle microtubule"/>
    <property type="evidence" value="ECO:0007669"/>
    <property type="project" value="TreeGrafter"/>
</dbReference>
<dbReference type="Pfam" id="PF21041">
    <property type="entry name" value="XMAP215_CLASP_TOG"/>
    <property type="match status" value="1"/>
</dbReference>
<feature type="compositionally biased region" description="Polar residues" evidence="7">
    <location>
        <begin position="591"/>
        <end position="603"/>
    </location>
</feature>
<dbReference type="GO" id="GO:1902903">
    <property type="term" value="P:regulation of supramolecular fiber organization"/>
    <property type="evidence" value="ECO:0007669"/>
    <property type="project" value="UniProtKB-ARBA"/>
</dbReference>
<dbReference type="GO" id="GO:0008017">
    <property type="term" value="F:microtubule binding"/>
    <property type="evidence" value="ECO:0007669"/>
    <property type="project" value="TreeGrafter"/>
</dbReference>
<keyword evidence="9" id="KW-1185">Reference proteome</keyword>
<keyword evidence="3" id="KW-0677">Repeat</keyword>
<dbReference type="SUPFAM" id="SSF48371">
    <property type="entry name" value="ARM repeat"/>
    <property type="match status" value="2"/>
</dbReference>
<feature type="compositionally biased region" description="Low complexity" evidence="7">
    <location>
        <begin position="546"/>
        <end position="567"/>
    </location>
</feature>
<name>A0A9W2Y3Y4_BETSP</name>
<dbReference type="GO" id="GO:0005881">
    <property type="term" value="C:cytoplasmic microtubule"/>
    <property type="evidence" value="ECO:0007669"/>
    <property type="project" value="TreeGrafter"/>
</dbReference>
<protein>
    <submittedName>
        <fullName evidence="10">CLIP-associating protein 2 isoform X29</fullName>
    </submittedName>
</protein>
<feature type="compositionally biased region" description="Polar residues" evidence="7">
    <location>
        <begin position="662"/>
        <end position="685"/>
    </location>
</feature>
<feature type="compositionally biased region" description="Low complexity" evidence="7">
    <location>
        <begin position="1178"/>
        <end position="1190"/>
    </location>
</feature>
<dbReference type="CTD" id="23122"/>
<proteinExistence type="predicted"/>
<evidence type="ECO:0000313" key="9">
    <source>
        <dbReference type="Proteomes" id="UP000515150"/>
    </source>
</evidence>
<dbReference type="GO" id="GO:0072686">
    <property type="term" value="C:mitotic spindle"/>
    <property type="evidence" value="ECO:0007669"/>
    <property type="project" value="TreeGrafter"/>
</dbReference>
<feature type="coiled-coil region" evidence="6">
    <location>
        <begin position="1229"/>
        <end position="1260"/>
    </location>
</feature>
<feature type="compositionally biased region" description="Low complexity" evidence="7">
    <location>
        <begin position="1088"/>
        <end position="1107"/>
    </location>
</feature>
<gene>
    <name evidence="10" type="primary">clasp2</name>
</gene>
<evidence type="ECO:0000313" key="10">
    <source>
        <dbReference type="RefSeq" id="XP_055368649.1"/>
    </source>
</evidence>
<dbReference type="InterPro" id="IPR021133">
    <property type="entry name" value="HEAT_type_2"/>
</dbReference>
<dbReference type="FunFam" id="1.25.10.10:FF:000005">
    <property type="entry name" value="CLIP-associating protein 1 isoform 2"/>
    <property type="match status" value="1"/>
</dbReference>
<evidence type="ECO:0000256" key="2">
    <source>
        <dbReference type="ARBA" id="ARBA00022490"/>
    </source>
</evidence>
<dbReference type="InterPro" id="IPR016024">
    <property type="entry name" value="ARM-type_fold"/>
</dbReference>
<dbReference type="Proteomes" id="UP000515150">
    <property type="component" value="Chromosome 11"/>
</dbReference>
<feature type="region of interest" description="Disordered" evidence="7">
    <location>
        <begin position="1067"/>
        <end position="1114"/>
    </location>
</feature>
<accession>A0A9W2Y3Y4</accession>
<dbReference type="RefSeq" id="XP_055368649.1">
    <property type="nucleotide sequence ID" value="XM_055512674.1"/>
</dbReference>
<feature type="domain" description="TOG" evidence="8">
    <location>
        <begin position="8"/>
        <end position="233"/>
    </location>
</feature>
<dbReference type="InterPro" id="IPR048491">
    <property type="entry name" value="XMAP215_CLASP_TOG"/>
</dbReference>
<feature type="compositionally biased region" description="Basic and acidic residues" evidence="7">
    <location>
        <begin position="574"/>
        <end position="586"/>
    </location>
</feature>
<comment type="subcellular location">
    <subcellularLocation>
        <location evidence="1">Cytoplasm</location>
        <location evidence="1">Cytoskeleton</location>
    </subcellularLocation>
</comment>
<dbReference type="Pfam" id="PF12348">
    <property type="entry name" value="CLASP_N"/>
    <property type="match status" value="1"/>
</dbReference>
<dbReference type="InterPro" id="IPR034085">
    <property type="entry name" value="TOG"/>
</dbReference>
<feature type="region of interest" description="Disordered" evidence="7">
    <location>
        <begin position="1136"/>
        <end position="1221"/>
    </location>
</feature>
<dbReference type="GO" id="GO:0040001">
    <property type="term" value="P:establishment of mitotic spindle localization"/>
    <property type="evidence" value="ECO:0007669"/>
    <property type="project" value="TreeGrafter"/>
</dbReference>
<feature type="region of interest" description="Disordered" evidence="7">
    <location>
        <begin position="233"/>
        <end position="290"/>
    </location>
</feature>
<dbReference type="PROSITE" id="PS50077">
    <property type="entry name" value="HEAT_REPEAT"/>
    <property type="match status" value="1"/>
</dbReference>
<dbReference type="SMART" id="SM01349">
    <property type="entry name" value="TOG"/>
    <property type="match status" value="4"/>
</dbReference>
<dbReference type="GeneID" id="114865327"/>
<dbReference type="GO" id="GO:0090307">
    <property type="term" value="P:mitotic spindle assembly"/>
    <property type="evidence" value="ECO:0007669"/>
    <property type="project" value="TreeGrafter"/>
</dbReference>
<sequence length="1459" mass="161111">MEEHDNMDYFYQQVLQKDVSRRLQVGQDLVDYLSDPHRSADVEQDKPRLDKTIDELTGWVNSSNFKVALLGIDICGAFVDRLGERFKGYLGTVLPALVDRLGDGKDQVRENSQALILRCMEQAASPTYIWERLLPGFKHKNFRSREGICLCLSATLSTYGAQPLSLSKLVPHLCSLTGDQNPQVREASITTLVDVYRHVGERVRADLSKRGLPAGRLQTIFARFDEALNSGNMALSPSHDRSFDDDDSVDGSRSSSAQAAFKIPKVPKKPADSSAARRPSATGGKLVSKESAGAVDEEDFIKAFTDVPTVQIYSTKDLEDNLNKIREICSDDKHDWDQRANALKKIRSLLVAGAPNYDCFYQHLRLLDGAFKLSAKDLRSQVVREACITVAHLSSVLGNKFDHGAEAIVPVLFNLIPNCAKVMATSGVSAIRIIIRHTHVPRLIPLITSNCTSKSVAVRRRCYDFLDLLLQEWQTHSLERHTAVLVESIKKGIRDADSEARVEARKAYWGLRNHFPGEADALYNSLESSYQRTLQSYLGSSGSVASLPQSDRSSSSSQESLNRPLSSKWSATPGRDDASDKTDGRVRAKQPLSTASSMSSQVDSRGRSRTKMVSQSQPGSRSGSPGRVLTSTALSTMSSGAQRVLAGSAGDGQRRSRIPRSQGCSRDSSPTRLSVAPSSISSIYNGASRGARGSRIPRPSMSQGCSREASRESSRDTSPVRSFTPLATRSYSRSTGALHTPDAFGAAGIGMNQSSRLSSSVSAMRVLNTGSDVEEALADALLLGDMRSKKKPARRRYENYSMYSDDDANSDASSACSERSYSSRNGGAIPTYMRQTEDVAEVLNRCASANWSERKEGLLGLQALLKNQRTLSRVELKRLCEIFTRMFADPHSKRVFSMFLETLVDFIQVHKDDLQDWLFVLLTQLLKKMGADLLGSVQAKVQRALDVTRESFPNDLQFTILMRFTVDQTQTPNLKVKVAILKYIETLTLQMEAPDFVNSSETRLAVSRIITWTTEPKSSDVRKAAQSVLISLFQLNTPEFTMLLAALPKTFQDGATKLLQNHLKNTGNTAQATMGSPLTRHTPRSPASWSSPVTSPTNPSQNTPSPSAFDYDTENMNSEDIYSSLKGVTEAIQNFSVRSQEDMNEPVQRREGEEGGSGTDGRGSEFMDGGRMALDNKTSLLNTPLLSSSPRGAREHFSDSPFKHSRKDTSLDDSEHLTDDSSLDQSELVAELLKELSNHNERVEERKAALCELLKLIRENTLQVWDEHFKTILLLLLETMGDREHVIRTLALRVLREILGKQPWRFKNYAELTIMKALEAHKDPHKEVVRAAEETAAMLALSISPDQCIKVLCPIIQSADYPINLAAIKMQTKVVERIPREGLISLLPEIVPGLIQGYDNSESSVRKACVFCLVAIHAVIGDDLKPHLSQLSSSKLKLLNLYIKRAQSGSTASDPSEGL</sequence>
<evidence type="ECO:0000256" key="4">
    <source>
        <dbReference type="ARBA" id="ARBA00023212"/>
    </source>
</evidence>
<reference evidence="10" key="1">
    <citation type="submission" date="2025-08" db="UniProtKB">
        <authorList>
            <consortium name="RefSeq"/>
        </authorList>
    </citation>
    <scope>IDENTIFICATION</scope>
</reference>